<sequence>MTDKEMHFPGVQNVAFRPVILTEKRETTMIEKTDHRPICLFIKALRKGFMKR</sequence>
<evidence type="ECO:0000313" key="1">
    <source>
        <dbReference type="EMBL" id="MCJ8149451.1"/>
    </source>
</evidence>
<accession>A0ABT0CLF3</accession>
<evidence type="ECO:0000313" key="2">
    <source>
        <dbReference type="Proteomes" id="UP001201844"/>
    </source>
</evidence>
<protein>
    <submittedName>
        <fullName evidence="1">Uncharacterized protein</fullName>
    </submittedName>
</protein>
<dbReference type="Proteomes" id="UP001201844">
    <property type="component" value="Unassembled WGS sequence"/>
</dbReference>
<proteinExistence type="predicted"/>
<comment type="caution">
    <text evidence="1">The sequence shown here is derived from an EMBL/GenBank/DDBJ whole genome shotgun (WGS) entry which is preliminary data.</text>
</comment>
<reference evidence="1 2" key="1">
    <citation type="submission" date="2022-02" db="EMBL/GenBank/DDBJ databases">
        <title>Shinella B3.7 sp. nov., isolated from Sediment (Zhairuo Island).</title>
        <authorList>
            <person name="Chen G."/>
        </authorList>
    </citation>
    <scope>NUCLEOTIDE SEQUENCE [LARGE SCALE GENOMIC DNA]</scope>
    <source>
        <strain evidence="1 2">B3.7</strain>
    </source>
</reference>
<dbReference type="RefSeq" id="WP_241600500.1">
    <property type="nucleotide sequence ID" value="NZ_JAKVIN010000003.1"/>
</dbReference>
<name>A0ABT0CLF3_9HYPH</name>
<keyword evidence="2" id="KW-1185">Reference proteome</keyword>
<gene>
    <name evidence="1" type="ORF">MKI86_09920</name>
</gene>
<dbReference type="EMBL" id="JAKVIN010000003">
    <property type="protein sequence ID" value="MCJ8149451.1"/>
    <property type="molecule type" value="Genomic_DNA"/>
</dbReference>
<organism evidence="1 2">
    <name type="scientific">Shinella sedimenti</name>
    <dbReference type="NCBI Taxonomy" id="2919913"/>
    <lineage>
        <taxon>Bacteria</taxon>
        <taxon>Pseudomonadati</taxon>
        <taxon>Pseudomonadota</taxon>
        <taxon>Alphaproteobacteria</taxon>
        <taxon>Hyphomicrobiales</taxon>
        <taxon>Rhizobiaceae</taxon>
        <taxon>Shinella</taxon>
    </lineage>
</organism>